<accession>A0ABS2WTY8</accession>
<reference evidence="1 2" key="1">
    <citation type="submission" date="2021-02" db="EMBL/GenBank/DDBJ databases">
        <title>Sulfurospirillum tamanensis sp. nov.</title>
        <authorList>
            <person name="Frolova A."/>
            <person name="Merkel A."/>
            <person name="Slobodkin A."/>
        </authorList>
    </citation>
    <scope>NUCLEOTIDE SEQUENCE [LARGE SCALE GENOMIC DNA]</scope>
    <source>
        <strain evidence="1 2">T05b</strain>
    </source>
</reference>
<gene>
    <name evidence="1" type="ORF">JWV37_10075</name>
</gene>
<protein>
    <submittedName>
        <fullName evidence="1">Transglutaminase-like cysteine peptidase</fullName>
    </submittedName>
</protein>
<proteinExistence type="predicted"/>
<name>A0ABS2WTY8_9BACT</name>
<organism evidence="1 2">
    <name type="scientific">Sulfurospirillum tamanense</name>
    <dbReference type="NCBI Taxonomy" id="2813362"/>
    <lineage>
        <taxon>Bacteria</taxon>
        <taxon>Pseudomonadati</taxon>
        <taxon>Campylobacterota</taxon>
        <taxon>Epsilonproteobacteria</taxon>
        <taxon>Campylobacterales</taxon>
        <taxon>Sulfurospirillaceae</taxon>
        <taxon>Sulfurospirillum</taxon>
    </lineage>
</organism>
<dbReference type="PANTHER" id="PTHR39327">
    <property type="match status" value="1"/>
</dbReference>
<dbReference type="EMBL" id="JAFHKK010000025">
    <property type="protein sequence ID" value="MBN2965129.1"/>
    <property type="molecule type" value="Genomic_DNA"/>
</dbReference>
<dbReference type="Gene3D" id="3.10.620.30">
    <property type="match status" value="1"/>
</dbReference>
<sequence length="216" mass="24886">MPLLHLLFRSFFLLGALLVFAWGRPFVLSPSFLAAQKAPLAQPILKDYERFMNEVASEKALHVTLEKVNHYLNAIVPIHDAYQYASEDHWATRGEFLAQGGGDCEDYAISKYYTLKDLGIAPKTMGLCVVHDRYSGVWHMVLAVRPPDSTTLVLDNLSFKILPFSRRTDLRLEVCMNEEHTFIIDTKDRWQATERPLNFPAFKQMLKRANVEKLWK</sequence>
<dbReference type="InterPro" id="IPR010319">
    <property type="entry name" value="Transglutaminase-like_Cys_pept"/>
</dbReference>
<evidence type="ECO:0000313" key="2">
    <source>
        <dbReference type="Proteomes" id="UP000703590"/>
    </source>
</evidence>
<dbReference type="PANTHER" id="PTHR39327:SF1">
    <property type="entry name" value="BLR5470 PROTEIN"/>
    <property type="match status" value="1"/>
</dbReference>
<dbReference type="Pfam" id="PF06035">
    <property type="entry name" value="Peptidase_C93"/>
    <property type="match status" value="1"/>
</dbReference>
<reference evidence="2" key="2">
    <citation type="submission" date="2021-02" db="EMBL/GenBank/DDBJ databases">
        <title>Sulfurospirillum tamanensis sp. nov.</title>
        <authorList>
            <person name="Merkel A.Y."/>
        </authorList>
    </citation>
    <scope>NUCLEOTIDE SEQUENCE [LARGE SCALE GENOMIC DNA]</scope>
    <source>
        <strain evidence="2">T05b</strain>
    </source>
</reference>
<evidence type="ECO:0000313" key="1">
    <source>
        <dbReference type="EMBL" id="MBN2965129.1"/>
    </source>
</evidence>
<comment type="caution">
    <text evidence="1">The sequence shown here is derived from an EMBL/GenBank/DDBJ whole genome shotgun (WGS) entry which is preliminary data.</text>
</comment>
<dbReference type="Proteomes" id="UP000703590">
    <property type="component" value="Unassembled WGS sequence"/>
</dbReference>
<reference evidence="1 2" key="3">
    <citation type="submission" date="2021-02" db="EMBL/GenBank/DDBJ databases">
        <authorList>
            <person name="Merkel A.Y."/>
        </authorList>
    </citation>
    <scope>NUCLEOTIDE SEQUENCE [LARGE SCALE GENOMIC DNA]</scope>
    <source>
        <strain evidence="1 2">T05b</strain>
    </source>
</reference>
<keyword evidence="2" id="KW-1185">Reference proteome</keyword>
<dbReference type="RefSeq" id="WP_205459677.1">
    <property type="nucleotide sequence ID" value="NZ_JAFHKK010000025.1"/>
</dbReference>